<evidence type="ECO:0000313" key="1">
    <source>
        <dbReference type="EMBL" id="KQH84849.1"/>
    </source>
</evidence>
<dbReference type="Proteomes" id="UP000051221">
    <property type="component" value="Unassembled WGS sequence"/>
</dbReference>
<protein>
    <submittedName>
        <fullName evidence="1">Uncharacterized protein</fullName>
    </submittedName>
</protein>
<comment type="caution">
    <text evidence="1">The sequence shown here is derived from an EMBL/GenBank/DDBJ whole genome shotgun (WGS) entry which is preliminary data.</text>
</comment>
<gene>
    <name evidence="1" type="ORF">AMR76_16260</name>
</gene>
<organism evidence="1 2">
    <name type="scientific">Vibrio furnissii</name>
    <dbReference type="NCBI Taxonomy" id="29494"/>
    <lineage>
        <taxon>Bacteria</taxon>
        <taxon>Pseudomonadati</taxon>
        <taxon>Pseudomonadota</taxon>
        <taxon>Gammaproteobacteria</taxon>
        <taxon>Vibrionales</taxon>
        <taxon>Vibrionaceae</taxon>
        <taxon>Vibrio</taxon>
    </lineage>
</organism>
<name>A0A0Q2M9W5_VIBFU</name>
<proteinExistence type="predicted"/>
<evidence type="ECO:0000313" key="2">
    <source>
        <dbReference type="Proteomes" id="UP000051221"/>
    </source>
</evidence>
<dbReference type="EMBL" id="LKHS01000015">
    <property type="protein sequence ID" value="KQH84849.1"/>
    <property type="molecule type" value="Genomic_DNA"/>
</dbReference>
<reference evidence="1 2" key="1">
    <citation type="submission" date="2015-08" db="EMBL/GenBank/DDBJ databases">
        <title>Antibacterial properties of a collection of Vibrionaceae strains.</title>
        <authorList>
            <person name="Giubergia S."/>
        </authorList>
    </citation>
    <scope>NUCLEOTIDE SEQUENCE [LARGE SCALE GENOMIC DNA]</scope>
    <source>
        <strain evidence="1 2">S0821</strain>
    </source>
</reference>
<accession>A0A0Q2M9W5</accession>
<dbReference type="InParanoid" id="A0A0Q2M9W5"/>
<dbReference type="AlphaFoldDB" id="A0A0Q2M9W5"/>
<sequence length="60" mass="6822">MRFQRVVTLGGDGDFAITDHPFNPTLLLKKMEQRGACLSTKMKLTFTPVQTRTTRFAQGY</sequence>
<keyword evidence="2" id="KW-1185">Reference proteome</keyword>